<evidence type="ECO:0000259" key="5">
    <source>
        <dbReference type="Pfam" id="PF21674"/>
    </source>
</evidence>
<sequence>MEEVDEIVLHTLRQIGCDVDDVHSLKEFTTESAIEGVIRCLKLINPSLEISHHVPPSMSARYRLGSTLASICTDLGYKGEIGYQTFMYSNETDLRKIFLFLFENLPKESEKALEEPLNKTALIIKEAGSYFSRCFSNPWLPYYCKNELFTEVKFLMRNPVFSLVPCQPVVLFTPVRYSNIQNKKSYFKYYENCLPIISKQMSVGPLLNASVLESNSLNFINQCVSEWNQDDLTPVLNKKEMIIQKQAKIKNTVNDWLVQALQQRKDVSDKFEDILGKTVGNQEVCGSRFTHSLELQFTSDKKENATLTGFLISKKDDSEEDKQKKRELEIKDLQEKVDTLSAKLESLLVENKNYETSSQNIMDLIRKQQENIDEVKERYRVKKCTLSLLPEPEINIEKLQGLIDASSQRLVSLANQWEQHRVPLIEQYRELKELSSRRVSETQRKLEEIKLLREKIRNLGAEARQKEDMHKHLITAYEKLTKDVSRSAYTRRIMEIVGNIKKQKAEIDKVLLDTRNVQKEINKLSGKLERTFTVTDELIFRDAKKDEAIRRAYKYVAALHENSSQLILIVEETGAIMREIRELEDQIEQENQKKIAATLERITSDYKQMQQENASLLAQLKGFS</sequence>
<dbReference type="OMA" id="KFEQHIQ"/>
<dbReference type="GO" id="GO:0097602">
    <property type="term" value="F:cullin family protein binding"/>
    <property type="evidence" value="ECO:0007669"/>
    <property type="project" value="TreeGrafter"/>
</dbReference>
<keyword evidence="7" id="KW-1185">Reference proteome</keyword>
<dbReference type="InterPro" id="IPR048348">
    <property type="entry name" value="CCDC22_CC"/>
</dbReference>
<dbReference type="PANTHER" id="PTHR15668:SF4">
    <property type="entry name" value="COILED-COIL DOMAIN-CONTAINING PROTEIN 22"/>
    <property type="match status" value="1"/>
</dbReference>
<dbReference type="InterPro" id="IPR008530">
    <property type="entry name" value="CCDC22"/>
</dbReference>
<feature type="non-terminal residue" evidence="6">
    <location>
        <position position="624"/>
    </location>
</feature>
<dbReference type="Proteomes" id="UP000054359">
    <property type="component" value="Unassembled WGS sequence"/>
</dbReference>
<protein>
    <recommendedName>
        <fullName evidence="2">Coiled-coil domain-containing protein 22 homolog</fullName>
    </recommendedName>
</protein>
<dbReference type="PANTHER" id="PTHR15668">
    <property type="entry name" value="JM1 PROTEIN"/>
    <property type="match status" value="1"/>
</dbReference>
<evidence type="ECO:0000313" key="7">
    <source>
        <dbReference type="Proteomes" id="UP000054359"/>
    </source>
</evidence>
<organism evidence="6 7">
    <name type="scientific">Stegodyphus mimosarum</name>
    <name type="common">African social velvet spider</name>
    <dbReference type="NCBI Taxonomy" id="407821"/>
    <lineage>
        <taxon>Eukaryota</taxon>
        <taxon>Metazoa</taxon>
        <taxon>Ecdysozoa</taxon>
        <taxon>Arthropoda</taxon>
        <taxon>Chelicerata</taxon>
        <taxon>Arachnida</taxon>
        <taxon>Araneae</taxon>
        <taxon>Araneomorphae</taxon>
        <taxon>Entelegynae</taxon>
        <taxon>Eresoidea</taxon>
        <taxon>Eresidae</taxon>
        <taxon>Stegodyphus</taxon>
    </lineage>
</organism>
<dbReference type="Pfam" id="PF21674">
    <property type="entry name" value="CCDC22_N"/>
    <property type="match status" value="1"/>
</dbReference>
<dbReference type="EMBL" id="KK115949">
    <property type="protein sequence ID" value="KFM66428.1"/>
    <property type="molecule type" value="Genomic_DNA"/>
</dbReference>
<evidence type="ECO:0000256" key="1">
    <source>
        <dbReference type="ARBA" id="ARBA00006438"/>
    </source>
</evidence>
<accession>A0A087TMT9</accession>
<evidence type="ECO:0000259" key="4">
    <source>
        <dbReference type="Pfam" id="PF05667"/>
    </source>
</evidence>
<feature type="domain" description="CCDC22 N-terminal" evidence="5">
    <location>
        <begin position="1"/>
        <end position="106"/>
    </location>
</feature>
<feature type="coiled-coil region" evidence="3">
    <location>
        <begin position="323"/>
        <end position="469"/>
    </location>
</feature>
<dbReference type="AlphaFoldDB" id="A0A087TMT9"/>
<name>A0A087TMT9_STEMI</name>
<dbReference type="Pfam" id="PF05667">
    <property type="entry name" value="CCDC22_CC"/>
    <property type="match status" value="1"/>
</dbReference>
<evidence type="ECO:0000313" key="6">
    <source>
        <dbReference type="EMBL" id="KFM66428.1"/>
    </source>
</evidence>
<proteinExistence type="inferred from homology"/>
<comment type="similarity">
    <text evidence="1">Belongs to the CCDC22 family.</text>
</comment>
<dbReference type="GO" id="GO:2000060">
    <property type="term" value="P:positive regulation of ubiquitin-dependent protein catabolic process"/>
    <property type="evidence" value="ECO:0007669"/>
    <property type="project" value="TreeGrafter"/>
</dbReference>
<keyword evidence="3" id="KW-0175">Coiled coil</keyword>
<evidence type="ECO:0000256" key="3">
    <source>
        <dbReference type="SAM" id="Coils"/>
    </source>
</evidence>
<gene>
    <name evidence="6" type="ORF">X975_13891</name>
</gene>
<dbReference type="InterPro" id="IPR048349">
    <property type="entry name" value="CCDC22_N"/>
</dbReference>
<reference evidence="6 7" key="1">
    <citation type="submission" date="2013-11" db="EMBL/GenBank/DDBJ databases">
        <title>Genome sequencing of Stegodyphus mimosarum.</title>
        <authorList>
            <person name="Bechsgaard J."/>
        </authorList>
    </citation>
    <scope>NUCLEOTIDE SEQUENCE [LARGE SCALE GENOMIC DNA]</scope>
</reference>
<dbReference type="OrthoDB" id="10266736at2759"/>
<evidence type="ECO:0000256" key="2">
    <source>
        <dbReference type="ARBA" id="ARBA00017553"/>
    </source>
</evidence>
<feature type="domain" description="CCDC22 coiled-coil" evidence="4">
    <location>
        <begin position="128"/>
        <end position="593"/>
    </location>
</feature>
<feature type="coiled-coil region" evidence="3">
    <location>
        <begin position="573"/>
        <end position="619"/>
    </location>
</feature>
<dbReference type="STRING" id="407821.A0A087TMT9"/>